<feature type="domain" description="Enoyl reductase (ER)" evidence="2">
    <location>
        <begin position="19"/>
        <end position="337"/>
    </location>
</feature>
<comment type="caution">
    <text evidence="3">The sequence shown here is derived from an EMBL/GenBank/DDBJ whole genome shotgun (WGS) entry which is preliminary data.</text>
</comment>
<gene>
    <name evidence="3" type="ORF">LE190_18925</name>
</gene>
<accession>A0ABS7YF21</accession>
<dbReference type="PANTHER" id="PTHR43205:SF7">
    <property type="entry name" value="PROSTAGLANDIN REDUCTASE 1"/>
    <property type="match status" value="1"/>
</dbReference>
<dbReference type="InterPro" id="IPR036291">
    <property type="entry name" value="NAD(P)-bd_dom_sf"/>
</dbReference>
<dbReference type="Gene3D" id="3.40.50.720">
    <property type="entry name" value="NAD(P)-binding Rossmann-like Domain"/>
    <property type="match status" value="1"/>
</dbReference>
<dbReference type="InterPro" id="IPR020843">
    <property type="entry name" value="ER"/>
</dbReference>
<dbReference type="SUPFAM" id="SSF50129">
    <property type="entry name" value="GroES-like"/>
    <property type="match status" value="1"/>
</dbReference>
<evidence type="ECO:0000313" key="4">
    <source>
        <dbReference type="Proteomes" id="UP001198602"/>
    </source>
</evidence>
<dbReference type="InterPro" id="IPR013149">
    <property type="entry name" value="ADH-like_C"/>
</dbReference>
<evidence type="ECO:0000259" key="2">
    <source>
        <dbReference type="SMART" id="SM00829"/>
    </source>
</evidence>
<dbReference type="RefSeq" id="WP_225240165.1">
    <property type="nucleotide sequence ID" value="NZ_JAHYBX010000010.1"/>
</dbReference>
<sequence>MPDPMNQQVLLAARPQGMPTPDNFRIVQAPVPEPGDGQLLLEILFLSLDPYMRGRMDAGKSYAKPVEVGAVMEAGTVARVLLSRHPGFVPGDIVLSYSGWQRYALADGASVRKLDPALAPPSTALGVLGMPGFTAWAGLLQIGQPKPGETVVVAAASGAVGSVVGQIARIKGARAVGIAGGPEKCAFVRDVLGFDAVIDHRAPDFAQQLAQACPGGIDVYFENVGGKVWEAVIPLLNDFARIPVCGLIAQYNGLPQAEPGPDKLARFMGEVLKKSLSMRGFIQREFAAMQPAFYQEAAGWITDGRLRYREDIVAGLDHAPAAFIDLLRGRNFGKLLVKLAD</sequence>
<dbReference type="Proteomes" id="UP001198602">
    <property type="component" value="Unassembled WGS sequence"/>
</dbReference>
<dbReference type="SUPFAM" id="SSF51735">
    <property type="entry name" value="NAD(P)-binding Rossmann-fold domains"/>
    <property type="match status" value="1"/>
</dbReference>
<dbReference type="PANTHER" id="PTHR43205">
    <property type="entry name" value="PROSTAGLANDIN REDUCTASE"/>
    <property type="match status" value="1"/>
</dbReference>
<protein>
    <submittedName>
        <fullName evidence="3">NADP-dependent oxidoreductase</fullName>
    </submittedName>
</protein>
<evidence type="ECO:0000313" key="3">
    <source>
        <dbReference type="EMBL" id="MCA1857983.1"/>
    </source>
</evidence>
<keyword evidence="1" id="KW-0560">Oxidoreductase</keyword>
<dbReference type="InterPro" id="IPR011032">
    <property type="entry name" value="GroES-like_sf"/>
</dbReference>
<dbReference type="Pfam" id="PF16884">
    <property type="entry name" value="ADH_N_2"/>
    <property type="match status" value="1"/>
</dbReference>
<organism evidence="3 4">
    <name type="scientific">Massilia hydrophila</name>
    <dbReference type="NCBI Taxonomy" id="3044279"/>
    <lineage>
        <taxon>Bacteria</taxon>
        <taxon>Pseudomonadati</taxon>
        <taxon>Pseudomonadota</taxon>
        <taxon>Betaproteobacteria</taxon>
        <taxon>Burkholderiales</taxon>
        <taxon>Oxalobacteraceae</taxon>
        <taxon>Telluria group</taxon>
        <taxon>Massilia</taxon>
    </lineage>
</organism>
<dbReference type="InterPro" id="IPR045010">
    <property type="entry name" value="MDR_fam"/>
</dbReference>
<name>A0ABS7YF21_9BURK</name>
<keyword evidence="4" id="KW-1185">Reference proteome</keyword>
<dbReference type="CDD" id="cd05288">
    <property type="entry name" value="PGDH"/>
    <property type="match status" value="1"/>
</dbReference>
<dbReference type="EMBL" id="JAHYBX010000010">
    <property type="protein sequence ID" value="MCA1857983.1"/>
    <property type="molecule type" value="Genomic_DNA"/>
</dbReference>
<reference evidence="3 4" key="1">
    <citation type="submission" date="2021-07" db="EMBL/GenBank/DDBJ databases">
        <title>Characterization of Violacein-producing bacteria and related species.</title>
        <authorList>
            <person name="Wilson H.S."/>
            <person name="De Leon M.E."/>
        </authorList>
    </citation>
    <scope>NUCLEOTIDE SEQUENCE [LARGE SCALE GENOMIC DNA]</scope>
    <source>
        <strain evidence="3 4">HSC-2F05</strain>
    </source>
</reference>
<dbReference type="Pfam" id="PF00107">
    <property type="entry name" value="ADH_zinc_N"/>
    <property type="match status" value="1"/>
</dbReference>
<proteinExistence type="predicted"/>
<dbReference type="SMART" id="SM00829">
    <property type="entry name" value="PKS_ER"/>
    <property type="match status" value="1"/>
</dbReference>
<dbReference type="InterPro" id="IPR041694">
    <property type="entry name" value="ADH_N_2"/>
</dbReference>
<evidence type="ECO:0000256" key="1">
    <source>
        <dbReference type="ARBA" id="ARBA00023002"/>
    </source>
</evidence>
<dbReference type="Gene3D" id="3.90.180.10">
    <property type="entry name" value="Medium-chain alcohol dehydrogenases, catalytic domain"/>
    <property type="match status" value="1"/>
</dbReference>